<dbReference type="RefSeq" id="XP_062643141.1">
    <property type="nucleotide sequence ID" value="XM_062787926.1"/>
</dbReference>
<keyword evidence="2" id="KW-1185">Reference proteome</keyword>
<dbReference type="Proteomes" id="UP001302602">
    <property type="component" value="Unassembled WGS sequence"/>
</dbReference>
<reference evidence="1" key="2">
    <citation type="submission" date="2023-05" db="EMBL/GenBank/DDBJ databases">
        <authorList>
            <consortium name="Lawrence Berkeley National Laboratory"/>
            <person name="Steindorff A."/>
            <person name="Hensen N."/>
            <person name="Bonometti L."/>
            <person name="Westerberg I."/>
            <person name="Brannstrom I.O."/>
            <person name="Guillou S."/>
            <person name="Cros-Aarteil S."/>
            <person name="Calhoun S."/>
            <person name="Haridas S."/>
            <person name="Kuo A."/>
            <person name="Mondo S."/>
            <person name="Pangilinan J."/>
            <person name="Riley R."/>
            <person name="Labutti K."/>
            <person name="Andreopoulos B."/>
            <person name="Lipzen A."/>
            <person name="Chen C."/>
            <person name="Yanf M."/>
            <person name="Daum C."/>
            <person name="Ng V."/>
            <person name="Clum A."/>
            <person name="Ohm R."/>
            <person name="Martin F."/>
            <person name="Silar P."/>
            <person name="Natvig D."/>
            <person name="Lalanne C."/>
            <person name="Gautier V."/>
            <person name="Ament-Velasquez S.L."/>
            <person name="Kruys A."/>
            <person name="Hutchinson M.I."/>
            <person name="Powell A.J."/>
            <person name="Barry K."/>
            <person name="Miller A.N."/>
            <person name="Grigoriev I.V."/>
            <person name="Debuchy R."/>
            <person name="Gladieux P."/>
            <person name="Thoren M.H."/>
            <person name="Johannesson H."/>
        </authorList>
    </citation>
    <scope>NUCLEOTIDE SEQUENCE</scope>
    <source>
        <strain evidence="1">CBS 731.68</strain>
    </source>
</reference>
<organism evidence="1 2">
    <name type="scientific">Parathielavia appendiculata</name>
    <dbReference type="NCBI Taxonomy" id="2587402"/>
    <lineage>
        <taxon>Eukaryota</taxon>
        <taxon>Fungi</taxon>
        <taxon>Dikarya</taxon>
        <taxon>Ascomycota</taxon>
        <taxon>Pezizomycotina</taxon>
        <taxon>Sordariomycetes</taxon>
        <taxon>Sordariomycetidae</taxon>
        <taxon>Sordariales</taxon>
        <taxon>Chaetomiaceae</taxon>
        <taxon>Parathielavia</taxon>
    </lineage>
</organism>
<dbReference type="AlphaFoldDB" id="A0AAN6TRH2"/>
<evidence type="ECO:0000313" key="1">
    <source>
        <dbReference type="EMBL" id="KAK4119368.1"/>
    </source>
</evidence>
<dbReference type="EMBL" id="MU853249">
    <property type="protein sequence ID" value="KAK4119368.1"/>
    <property type="molecule type" value="Genomic_DNA"/>
</dbReference>
<proteinExistence type="predicted"/>
<dbReference type="GeneID" id="87824696"/>
<protein>
    <submittedName>
        <fullName evidence="1">Uncharacterized protein</fullName>
    </submittedName>
</protein>
<feature type="non-terminal residue" evidence="1">
    <location>
        <position position="131"/>
    </location>
</feature>
<feature type="non-terminal residue" evidence="1">
    <location>
        <position position="1"/>
    </location>
</feature>
<name>A0AAN6TRH2_9PEZI</name>
<comment type="caution">
    <text evidence="1">The sequence shown here is derived from an EMBL/GenBank/DDBJ whole genome shotgun (WGS) entry which is preliminary data.</text>
</comment>
<evidence type="ECO:0000313" key="2">
    <source>
        <dbReference type="Proteomes" id="UP001302602"/>
    </source>
</evidence>
<sequence>HFSMLPNGWIPDDGVDFFKQFICHLRERWYTECDLVEKDLTTRRNSQFDAQGRSPELIRQLAKDAQMLAHHHTVLQFQITKAKEIAKEVQSYHQISAQDELQNAVVDFADKVNDRIKQLDQTLRDILQFVS</sequence>
<reference evidence="1" key="1">
    <citation type="journal article" date="2023" name="Mol. Phylogenet. Evol.">
        <title>Genome-scale phylogeny and comparative genomics of the fungal order Sordariales.</title>
        <authorList>
            <person name="Hensen N."/>
            <person name="Bonometti L."/>
            <person name="Westerberg I."/>
            <person name="Brannstrom I.O."/>
            <person name="Guillou S."/>
            <person name="Cros-Aarteil S."/>
            <person name="Calhoun S."/>
            <person name="Haridas S."/>
            <person name="Kuo A."/>
            <person name="Mondo S."/>
            <person name="Pangilinan J."/>
            <person name="Riley R."/>
            <person name="LaButti K."/>
            <person name="Andreopoulos B."/>
            <person name="Lipzen A."/>
            <person name="Chen C."/>
            <person name="Yan M."/>
            <person name="Daum C."/>
            <person name="Ng V."/>
            <person name="Clum A."/>
            <person name="Steindorff A."/>
            <person name="Ohm R.A."/>
            <person name="Martin F."/>
            <person name="Silar P."/>
            <person name="Natvig D.O."/>
            <person name="Lalanne C."/>
            <person name="Gautier V."/>
            <person name="Ament-Velasquez S.L."/>
            <person name="Kruys A."/>
            <person name="Hutchinson M.I."/>
            <person name="Powell A.J."/>
            <person name="Barry K."/>
            <person name="Miller A.N."/>
            <person name="Grigoriev I.V."/>
            <person name="Debuchy R."/>
            <person name="Gladieux P."/>
            <person name="Hiltunen Thoren M."/>
            <person name="Johannesson H."/>
        </authorList>
    </citation>
    <scope>NUCLEOTIDE SEQUENCE</scope>
    <source>
        <strain evidence="1">CBS 731.68</strain>
    </source>
</reference>
<gene>
    <name evidence="1" type="ORF">N657DRAFT_554230</name>
</gene>
<accession>A0AAN6TRH2</accession>